<reference evidence="4 5" key="1">
    <citation type="submission" date="2017-02" db="EMBL/GenBank/DDBJ databases">
        <title>Clonality and virulence of isolates of VRE in Hematopoietic Stem Cell Transplanted (HSCT) patients.</title>
        <authorList>
            <person name="Marchi A.P."/>
            <person name="Martins R.C."/>
            <person name="Marie S.K."/>
            <person name="Levin A.S."/>
            <person name="Costa S.F."/>
        </authorList>
    </citation>
    <scope>NUCLEOTIDE SEQUENCE [LARGE SCALE GENOMIC DNA]</scope>
    <source>
        <strain evidence="4 5">LIM1759</strain>
    </source>
</reference>
<dbReference type="PROSITE" id="PS00850">
    <property type="entry name" value="GLY_RADICAL_1"/>
    <property type="match status" value="1"/>
</dbReference>
<evidence type="ECO:0000313" key="5">
    <source>
        <dbReference type="Proteomes" id="UP000191171"/>
    </source>
</evidence>
<feature type="modified residue" description="Glycine radical" evidence="2">
    <location>
        <position position="19"/>
    </location>
</feature>
<dbReference type="AlphaFoldDB" id="A0A1S8IW72"/>
<dbReference type="Pfam" id="PF13597">
    <property type="entry name" value="NRDD"/>
    <property type="match status" value="1"/>
</dbReference>
<dbReference type="GO" id="GO:0006260">
    <property type="term" value="P:DNA replication"/>
    <property type="evidence" value="ECO:0007669"/>
    <property type="project" value="InterPro"/>
</dbReference>
<evidence type="ECO:0000256" key="1">
    <source>
        <dbReference type="ARBA" id="ARBA00022818"/>
    </source>
</evidence>
<dbReference type="InterPro" id="IPR019777">
    <property type="entry name" value="Form_AcTrfase_GR_CS"/>
</dbReference>
<feature type="non-terminal residue" evidence="4">
    <location>
        <position position="1"/>
    </location>
</feature>
<organism evidence="4 5">
    <name type="scientific">Enterococcus faecium</name>
    <name type="common">Streptococcus faecium</name>
    <dbReference type="NCBI Taxonomy" id="1352"/>
    <lineage>
        <taxon>Bacteria</taxon>
        <taxon>Bacillati</taxon>
        <taxon>Bacillota</taxon>
        <taxon>Bacilli</taxon>
        <taxon>Lactobacillales</taxon>
        <taxon>Enterococcaceae</taxon>
        <taxon>Enterococcus</taxon>
    </lineage>
</organism>
<dbReference type="InterPro" id="IPR001150">
    <property type="entry name" value="Gly_radical"/>
</dbReference>
<name>A0A1S8IW72_ENTFC</name>
<evidence type="ECO:0000256" key="2">
    <source>
        <dbReference type="PROSITE-ProRule" id="PRU00493"/>
    </source>
</evidence>
<gene>
    <name evidence="4" type="ORF">B1P95_21385</name>
</gene>
<dbReference type="GO" id="GO:0008998">
    <property type="term" value="F:ribonucleoside-triphosphate reductase (thioredoxin) activity"/>
    <property type="evidence" value="ECO:0007669"/>
    <property type="project" value="InterPro"/>
</dbReference>
<dbReference type="EMBL" id="MVGJ01001116">
    <property type="protein sequence ID" value="OOL59496.1"/>
    <property type="molecule type" value="Genomic_DNA"/>
</dbReference>
<accession>A0A1S8IW72</accession>
<keyword evidence="1 2" id="KW-0556">Organic radical</keyword>
<evidence type="ECO:0000259" key="3">
    <source>
        <dbReference type="PROSITE" id="PS51149"/>
    </source>
</evidence>
<dbReference type="PROSITE" id="PS51149">
    <property type="entry name" value="GLY_RADICAL_2"/>
    <property type="match status" value="1"/>
</dbReference>
<sequence length="45" mass="5099">PECGNHDPKTCDVVKRTCGYLGNPQARPMVHGRHKEISSRVKHMK</sequence>
<dbReference type="Proteomes" id="UP000191171">
    <property type="component" value="Unassembled WGS sequence"/>
</dbReference>
<proteinExistence type="predicted"/>
<dbReference type="SUPFAM" id="SSF51998">
    <property type="entry name" value="PFL-like glycyl radical enzymes"/>
    <property type="match status" value="1"/>
</dbReference>
<dbReference type="InterPro" id="IPR012833">
    <property type="entry name" value="NrdD"/>
</dbReference>
<evidence type="ECO:0000313" key="4">
    <source>
        <dbReference type="EMBL" id="OOL59496.1"/>
    </source>
</evidence>
<feature type="domain" description="Glycine radical" evidence="3">
    <location>
        <begin position="1"/>
        <end position="45"/>
    </location>
</feature>
<comment type="caution">
    <text evidence="4">The sequence shown here is derived from an EMBL/GenBank/DDBJ whole genome shotgun (WGS) entry which is preliminary data.</text>
</comment>
<protein>
    <recommendedName>
        <fullName evidence="3">Glycine radical domain-containing protein</fullName>
    </recommendedName>
</protein>